<proteinExistence type="inferred from homology"/>
<keyword evidence="5" id="KW-1185">Reference proteome</keyword>
<dbReference type="NCBIfam" id="TIGR00377">
    <property type="entry name" value="ant_ant_sig"/>
    <property type="match status" value="1"/>
</dbReference>
<dbReference type="RefSeq" id="WP_241050702.1">
    <property type="nucleotide sequence ID" value="NZ_JAKZBV010000001.1"/>
</dbReference>
<sequence length="113" mass="11707">MIAVSVEEHEGYSEIVVKGRLTMTGVGHLKSAVADAIAQGHRLLVLNMRETEFMDSSGLGAIVGCLKVAREAGGDLRLGQISEGVGAVLTRTSMDKVLAPNGANSAATSTEEP</sequence>
<dbReference type="Pfam" id="PF01740">
    <property type="entry name" value="STAS"/>
    <property type="match status" value="1"/>
</dbReference>
<dbReference type="Proteomes" id="UP001202922">
    <property type="component" value="Unassembled WGS sequence"/>
</dbReference>
<dbReference type="PROSITE" id="PS50801">
    <property type="entry name" value="STAS"/>
    <property type="match status" value="1"/>
</dbReference>
<evidence type="ECO:0000256" key="2">
    <source>
        <dbReference type="RuleBase" id="RU003749"/>
    </source>
</evidence>
<protein>
    <recommendedName>
        <fullName evidence="2">Anti-sigma factor antagonist</fullName>
    </recommendedName>
</protein>
<comment type="caution">
    <text evidence="4">The sequence shown here is derived from an EMBL/GenBank/DDBJ whole genome shotgun (WGS) entry which is preliminary data.</text>
</comment>
<reference evidence="4 5" key="1">
    <citation type="submission" date="2022-03" db="EMBL/GenBank/DDBJ databases">
        <title>Sinomonas sp. isolated from a soil.</title>
        <authorList>
            <person name="Han J."/>
            <person name="Kim D.-U."/>
        </authorList>
    </citation>
    <scope>NUCLEOTIDE SEQUENCE [LARGE SCALE GENOMIC DNA]</scope>
    <source>
        <strain evidence="4 5">5-5</strain>
    </source>
</reference>
<feature type="domain" description="STAS" evidence="3">
    <location>
        <begin position="2"/>
        <end position="113"/>
    </location>
</feature>
<evidence type="ECO:0000313" key="4">
    <source>
        <dbReference type="EMBL" id="MCH6468744.1"/>
    </source>
</evidence>
<organism evidence="4 5">
    <name type="scientific">Sinomonas terrae</name>
    <dbReference type="NCBI Taxonomy" id="2908838"/>
    <lineage>
        <taxon>Bacteria</taxon>
        <taxon>Bacillati</taxon>
        <taxon>Actinomycetota</taxon>
        <taxon>Actinomycetes</taxon>
        <taxon>Micrococcales</taxon>
        <taxon>Micrococcaceae</taxon>
        <taxon>Sinomonas</taxon>
    </lineage>
</organism>
<dbReference type="SUPFAM" id="SSF52091">
    <property type="entry name" value="SpoIIaa-like"/>
    <property type="match status" value="1"/>
</dbReference>
<dbReference type="EMBL" id="JAKZBV010000001">
    <property type="protein sequence ID" value="MCH6468744.1"/>
    <property type="molecule type" value="Genomic_DNA"/>
</dbReference>
<evidence type="ECO:0000256" key="1">
    <source>
        <dbReference type="ARBA" id="ARBA00009013"/>
    </source>
</evidence>
<accession>A0ABS9TWE2</accession>
<dbReference type="InterPro" id="IPR002645">
    <property type="entry name" value="STAS_dom"/>
</dbReference>
<dbReference type="PANTHER" id="PTHR33495:SF2">
    <property type="entry name" value="ANTI-SIGMA FACTOR ANTAGONIST TM_1081-RELATED"/>
    <property type="match status" value="1"/>
</dbReference>
<dbReference type="PANTHER" id="PTHR33495">
    <property type="entry name" value="ANTI-SIGMA FACTOR ANTAGONIST TM_1081-RELATED-RELATED"/>
    <property type="match status" value="1"/>
</dbReference>
<gene>
    <name evidence="4" type="ORF">L0M17_01870</name>
</gene>
<evidence type="ECO:0000313" key="5">
    <source>
        <dbReference type="Proteomes" id="UP001202922"/>
    </source>
</evidence>
<dbReference type="InterPro" id="IPR003658">
    <property type="entry name" value="Anti-sigma_ant"/>
</dbReference>
<dbReference type="InterPro" id="IPR036513">
    <property type="entry name" value="STAS_dom_sf"/>
</dbReference>
<dbReference type="CDD" id="cd07043">
    <property type="entry name" value="STAS_anti-anti-sigma_factors"/>
    <property type="match status" value="1"/>
</dbReference>
<comment type="similarity">
    <text evidence="1 2">Belongs to the anti-sigma-factor antagonist family.</text>
</comment>
<evidence type="ECO:0000259" key="3">
    <source>
        <dbReference type="PROSITE" id="PS50801"/>
    </source>
</evidence>
<dbReference type="Gene3D" id="3.30.750.24">
    <property type="entry name" value="STAS domain"/>
    <property type="match status" value="1"/>
</dbReference>
<name>A0ABS9TWE2_9MICC</name>